<comment type="similarity">
    <text evidence="6">Belongs to the methyltransferase superfamily. RNA methyltransferase RsmG family.</text>
</comment>
<feature type="binding site" evidence="6">
    <location>
        <position position="93"/>
    </location>
    <ligand>
        <name>S-adenosyl-L-methionine</name>
        <dbReference type="ChEBI" id="CHEBI:59789"/>
    </ligand>
</feature>
<proteinExistence type="inferred from homology"/>
<evidence type="ECO:0000256" key="1">
    <source>
        <dbReference type="ARBA" id="ARBA00022490"/>
    </source>
</evidence>
<comment type="function">
    <text evidence="6">Specifically methylates the N7 position of a guanine in 16S rRNA.</text>
</comment>
<dbReference type="Proteomes" id="UP000886005">
    <property type="component" value="Unassembled WGS sequence"/>
</dbReference>
<gene>
    <name evidence="6 7" type="primary">rsmG</name>
    <name evidence="7" type="ORF">ENJ10_06430</name>
</gene>
<dbReference type="HAMAP" id="MF_00074">
    <property type="entry name" value="16SrRNA_methyltr_G"/>
    <property type="match status" value="1"/>
</dbReference>
<comment type="caution">
    <text evidence="6">Lacks conserved residue(s) required for the propagation of feature annotation.</text>
</comment>
<keyword evidence="1 6" id="KW-0963">Cytoplasm</keyword>
<evidence type="ECO:0000256" key="5">
    <source>
        <dbReference type="ARBA" id="ARBA00022691"/>
    </source>
</evidence>
<organism evidence="7">
    <name type="scientific">Caldithrix abyssi</name>
    <dbReference type="NCBI Taxonomy" id="187145"/>
    <lineage>
        <taxon>Bacteria</taxon>
        <taxon>Pseudomonadati</taxon>
        <taxon>Calditrichota</taxon>
        <taxon>Calditrichia</taxon>
        <taxon>Calditrichales</taxon>
        <taxon>Calditrichaceae</taxon>
        <taxon>Caldithrix</taxon>
    </lineage>
</organism>
<dbReference type="SUPFAM" id="SSF53335">
    <property type="entry name" value="S-adenosyl-L-methionine-dependent methyltransferases"/>
    <property type="match status" value="1"/>
</dbReference>
<evidence type="ECO:0000313" key="7">
    <source>
        <dbReference type="EMBL" id="HED10306.1"/>
    </source>
</evidence>
<dbReference type="EC" id="2.1.1.-" evidence="6"/>
<comment type="caution">
    <text evidence="7">The sequence shown here is derived from an EMBL/GenBank/DDBJ whole genome shotgun (WGS) entry which is preliminary data.</text>
</comment>
<dbReference type="NCBIfam" id="TIGR00138">
    <property type="entry name" value="rsmG_gidB"/>
    <property type="match status" value="1"/>
</dbReference>
<dbReference type="GO" id="GO:0005829">
    <property type="term" value="C:cytosol"/>
    <property type="evidence" value="ECO:0007669"/>
    <property type="project" value="TreeGrafter"/>
</dbReference>
<dbReference type="InterPro" id="IPR003682">
    <property type="entry name" value="rRNA_ssu_MeTfrase_G"/>
</dbReference>
<dbReference type="AlphaFoldDB" id="A0A7V1PUW3"/>
<dbReference type="Gene3D" id="3.40.50.150">
    <property type="entry name" value="Vaccinia Virus protein VP39"/>
    <property type="match status" value="1"/>
</dbReference>
<evidence type="ECO:0000256" key="2">
    <source>
        <dbReference type="ARBA" id="ARBA00022552"/>
    </source>
</evidence>
<feature type="binding site" evidence="6">
    <location>
        <position position="160"/>
    </location>
    <ligand>
        <name>S-adenosyl-L-methionine</name>
        <dbReference type="ChEBI" id="CHEBI:59789"/>
    </ligand>
</feature>
<sequence>MSINIKRWVFHVEQQPLNELVKFLSQRKIVLDQNQIGQLGRYASLLYDYSGRMSLVSASDRPYLVYRHFLECFVYVQHLASFLREGMRLADIGTGAGLPGVILSVMFPQVDIVLVESVRKKTLFLKKIKEELALSYTVINNRIEKMADDGAGIFDVVTARALAAIPLLVKYAFPLLRRGGQLHVIKGLDYKKELDSKTPYELAALGMDDAWVAYGDYLAHRKYIIIRKADEDGI</sequence>
<dbReference type="InterPro" id="IPR029063">
    <property type="entry name" value="SAM-dependent_MTases_sf"/>
</dbReference>
<dbReference type="PANTHER" id="PTHR31760">
    <property type="entry name" value="S-ADENOSYL-L-METHIONINE-DEPENDENT METHYLTRANSFERASES SUPERFAMILY PROTEIN"/>
    <property type="match status" value="1"/>
</dbReference>
<accession>A0A7V1PUW3</accession>
<dbReference type="EMBL" id="DRLD01000176">
    <property type="protein sequence ID" value="HED10306.1"/>
    <property type="molecule type" value="Genomic_DNA"/>
</dbReference>
<evidence type="ECO:0000256" key="3">
    <source>
        <dbReference type="ARBA" id="ARBA00022603"/>
    </source>
</evidence>
<keyword evidence="3 6" id="KW-0489">Methyltransferase</keyword>
<keyword evidence="5 6" id="KW-0949">S-adenosyl-L-methionine</keyword>
<dbReference type="Pfam" id="PF02527">
    <property type="entry name" value="GidB"/>
    <property type="match status" value="1"/>
</dbReference>
<evidence type="ECO:0000256" key="4">
    <source>
        <dbReference type="ARBA" id="ARBA00022679"/>
    </source>
</evidence>
<comment type="subcellular location">
    <subcellularLocation>
        <location evidence="6">Cytoplasm</location>
    </subcellularLocation>
</comment>
<keyword evidence="2 6" id="KW-0698">rRNA processing</keyword>
<evidence type="ECO:0000256" key="6">
    <source>
        <dbReference type="HAMAP-Rule" id="MF_00074"/>
    </source>
</evidence>
<dbReference type="PANTHER" id="PTHR31760:SF0">
    <property type="entry name" value="S-ADENOSYL-L-METHIONINE-DEPENDENT METHYLTRANSFERASES SUPERFAMILY PROTEIN"/>
    <property type="match status" value="1"/>
</dbReference>
<feature type="binding site" evidence="6">
    <location>
        <position position="98"/>
    </location>
    <ligand>
        <name>S-adenosyl-L-methionine</name>
        <dbReference type="ChEBI" id="CHEBI:59789"/>
    </ligand>
</feature>
<protein>
    <recommendedName>
        <fullName evidence="6">Ribosomal RNA small subunit methyltransferase G</fullName>
        <ecNumber evidence="6">2.1.1.-</ecNumber>
    </recommendedName>
    <alternativeName>
        <fullName evidence="6">16S rRNA 7-methylguanosine methyltransferase</fullName>
        <shortName evidence="6">16S rRNA m7G methyltransferase</shortName>
    </alternativeName>
</protein>
<reference evidence="7" key="1">
    <citation type="journal article" date="2020" name="mSystems">
        <title>Genome- and Community-Level Interaction Insights into Carbon Utilization and Element Cycling Functions of Hydrothermarchaeota in Hydrothermal Sediment.</title>
        <authorList>
            <person name="Zhou Z."/>
            <person name="Liu Y."/>
            <person name="Xu W."/>
            <person name="Pan J."/>
            <person name="Luo Z.H."/>
            <person name="Li M."/>
        </authorList>
    </citation>
    <scope>NUCLEOTIDE SEQUENCE [LARGE SCALE GENOMIC DNA]</scope>
    <source>
        <strain evidence="7">HyVt-456</strain>
    </source>
</reference>
<dbReference type="PIRSF" id="PIRSF003078">
    <property type="entry name" value="GidB"/>
    <property type="match status" value="1"/>
</dbReference>
<keyword evidence="4 6" id="KW-0808">Transferase</keyword>
<feature type="binding site" evidence="6">
    <location>
        <begin position="143"/>
        <end position="144"/>
    </location>
    <ligand>
        <name>S-adenosyl-L-methionine</name>
        <dbReference type="ChEBI" id="CHEBI:59789"/>
    </ligand>
</feature>
<dbReference type="GO" id="GO:0070043">
    <property type="term" value="F:rRNA (guanine-N7-)-methyltransferase activity"/>
    <property type="evidence" value="ECO:0007669"/>
    <property type="project" value="UniProtKB-UniRule"/>
</dbReference>
<name>A0A7V1PUW3_CALAY</name>